<dbReference type="InterPro" id="IPR029044">
    <property type="entry name" value="Nucleotide-diphossugar_trans"/>
</dbReference>
<dbReference type="Pfam" id="PF00535">
    <property type="entry name" value="Glycos_transf_2"/>
    <property type="match status" value="1"/>
</dbReference>
<proteinExistence type="inferred from homology"/>
<protein>
    <submittedName>
        <fullName evidence="6">Glycosyltransferase</fullName>
        <ecNumber evidence="6">2.4.-.-</ecNumber>
    </submittedName>
</protein>
<evidence type="ECO:0000259" key="5">
    <source>
        <dbReference type="Pfam" id="PF00535"/>
    </source>
</evidence>
<dbReference type="EMBL" id="JAKVQD010000001">
    <property type="protein sequence ID" value="MCH4551765.1"/>
    <property type="molecule type" value="Genomic_DNA"/>
</dbReference>
<accession>A0ABS9RFP2</accession>
<feature type="domain" description="Glycosyltransferase 2-like" evidence="5">
    <location>
        <begin position="41"/>
        <end position="174"/>
    </location>
</feature>
<evidence type="ECO:0000256" key="3">
    <source>
        <dbReference type="ARBA" id="ARBA00022679"/>
    </source>
</evidence>
<reference evidence="6" key="1">
    <citation type="submission" date="2022-02" db="EMBL/GenBank/DDBJ databases">
        <title>Aestuariibaculum sp., a marine bacterium isolated from sediment in Guangxi.</title>
        <authorList>
            <person name="Ying J."/>
        </authorList>
    </citation>
    <scope>NUCLEOTIDE SEQUENCE</scope>
    <source>
        <strain evidence="6">L182</strain>
    </source>
</reference>
<feature type="transmembrane region" description="Helical" evidence="4">
    <location>
        <begin position="339"/>
        <end position="358"/>
    </location>
</feature>
<feature type="transmembrane region" description="Helical" evidence="4">
    <location>
        <begin position="6"/>
        <end position="23"/>
    </location>
</feature>
<organism evidence="6 7">
    <name type="scientific">Aestuariibaculum lutulentum</name>
    <dbReference type="NCBI Taxonomy" id="2920935"/>
    <lineage>
        <taxon>Bacteria</taxon>
        <taxon>Pseudomonadati</taxon>
        <taxon>Bacteroidota</taxon>
        <taxon>Flavobacteriia</taxon>
        <taxon>Flavobacteriales</taxon>
        <taxon>Flavobacteriaceae</taxon>
    </lineage>
</organism>
<sequence length="374" mass="42288">MTIISFFIILIYVILIGSFAVGFNKVNHFKSQNIAPSTSFSVVIPFRNEAKNLPKLLESIKQLQYPTNLFEILLVDDASEDDSVNIIKEFMKSSSASINILNNNRLSSSPKKDAITTAIKEANYNWIITTDADCILPELWLDTFNAFILKNHVDCIVAPVKYMPENNFLNTFQILDLLSLQGATIGGFGINKPFLCNGANFAYAKHLFNAVNGFESNTQTASGDDIFLLEKAIKHNTNTVHYLKSETAIVSTNAQTTWNSLISQRIRWAAKTSKYNNWFSKLTGSIVLSANLLIVIASLLTFFGFITSKTLIYMLMIKFSIDLYLINKSAQFFNQKHVIKFYIFGFLVYPLFSVYVAMASMVSTYQWKGRTFKR</sequence>
<keyword evidence="7" id="KW-1185">Reference proteome</keyword>
<keyword evidence="4" id="KW-1133">Transmembrane helix</keyword>
<dbReference type="InterPro" id="IPR001173">
    <property type="entry name" value="Glyco_trans_2-like"/>
</dbReference>
<evidence type="ECO:0000256" key="2">
    <source>
        <dbReference type="ARBA" id="ARBA00022676"/>
    </source>
</evidence>
<feature type="transmembrane region" description="Helical" evidence="4">
    <location>
        <begin position="282"/>
        <end position="305"/>
    </location>
</feature>
<evidence type="ECO:0000313" key="6">
    <source>
        <dbReference type="EMBL" id="MCH4551765.1"/>
    </source>
</evidence>
<evidence type="ECO:0000313" key="7">
    <source>
        <dbReference type="Proteomes" id="UP001156141"/>
    </source>
</evidence>
<evidence type="ECO:0000256" key="1">
    <source>
        <dbReference type="ARBA" id="ARBA00006739"/>
    </source>
</evidence>
<dbReference type="GO" id="GO:0016757">
    <property type="term" value="F:glycosyltransferase activity"/>
    <property type="evidence" value="ECO:0007669"/>
    <property type="project" value="UniProtKB-KW"/>
</dbReference>
<gene>
    <name evidence="6" type="ORF">MKW35_03970</name>
</gene>
<keyword evidence="4" id="KW-0472">Membrane</keyword>
<name>A0ABS9RFP2_9FLAO</name>
<dbReference type="Gene3D" id="3.90.550.10">
    <property type="entry name" value="Spore Coat Polysaccharide Biosynthesis Protein SpsA, Chain A"/>
    <property type="match status" value="1"/>
</dbReference>
<keyword evidence="3 6" id="KW-0808">Transferase</keyword>
<dbReference type="PANTHER" id="PTHR43630">
    <property type="entry name" value="POLY-BETA-1,6-N-ACETYL-D-GLUCOSAMINE SYNTHASE"/>
    <property type="match status" value="1"/>
</dbReference>
<evidence type="ECO:0000256" key="4">
    <source>
        <dbReference type="SAM" id="Phobius"/>
    </source>
</evidence>
<dbReference type="Proteomes" id="UP001156141">
    <property type="component" value="Unassembled WGS sequence"/>
</dbReference>
<comment type="caution">
    <text evidence="6">The sequence shown here is derived from an EMBL/GenBank/DDBJ whole genome shotgun (WGS) entry which is preliminary data.</text>
</comment>
<dbReference type="EC" id="2.4.-.-" evidence="6"/>
<dbReference type="SUPFAM" id="SSF53448">
    <property type="entry name" value="Nucleotide-diphospho-sugar transferases"/>
    <property type="match status" value="1"/>
</dbReference>
<comment type="similarity">
    <text evidence="1">Belongs to the glycosyltransferase 2 family.</text>
</comment>
<keyword evidence="2 6" id="KW-0328">Glycosyltransferase</keyword>
<keyword evidence="4" id="KW-0812">Transmembrane</keyword>
<dbReference type="PANTHER" id="PTHR43630:SF1">
    <property type="entry name" value="POLY-BETA-1,6-N-ACETYL-D-GLUCOSAMINE SYNTHASE"/>
    <property type="match status" value="1"/>
</dbReference>
<dbReference type="RefSeq" id="WP_240572090.1">
    <property type="nucleotide sequence ID" value="NZ_CP136709.1"/>
</dbReference>